<organism evidence="1 2">
    <name type="scientific">Natronosporangium hydrolyticum</name>
    <dbReference type="NCBI Taxonomy" id="2811111"/>
    <lineage>
        <taxon>Bacteria</taxon>
        <taxon>Bacillati</taxon>
        <taxon>Actinomycetota</taxon>
        <taxon>Actinomycetes</taxon>
        <taxon>Micromonosporales</taxon>
        <taxon>Micromonosporaceae</taxon>
        <taxon>Natronosporangium</taxon>
    </lineage>
</organism>
<keyword evidence="2" id="KW-1185">Reference proteome</keyword>
<reference evidence="1" key="1">
    <citation type="submission" date="2021-02" db="EMBL/GenBank/DDBJ databases">
        <title>Natrosporangium hydrolyticum gen. nov., sp. nov, a haloalkaliphilic actinobacterium from a soda solonchak soil.</title>
        <authorList>
            <person name="Sorokin D.Y."/>
            <person name="Khijniak T.V."/>
            <person name="Zakharycheva A.P."/>
            <person name="Boueva O.V."/>
            <person name="Ariskina E.V."/>
            <person name="Hahnke R.L."/>
            <person name="Bunk B."/>
            <person name="Sproer C."/>
            <person name="Schumann P."/>
            <person name="Evtushenko L.I."/>
            <person name="Kublanov I.V."/>
        </authorList>
    </citation>
    <scope>NUCLEOTIDE SEQUENCE</scope>
    <source>
        <strain evidence="1">DSM 106523</strain>
    </source>
</reference>
<accession>A0A895YIE9</accession>
<dbReference type="RefSeq" id="WP_239678010.1">
    <property type="nucleotide sequence ID" value="NZ_CP070499.1"/>
</dbReference>
<dbReference type="Gene3D" id="2.60.120.200">
    <property type="match status" value="1"/>
</dbReference>
<evidence type="ECO:0000313" key="1">
    <source>
        <dbReference type="EMBL" id="QSB15822.1"/>
    </source>
</evidence>
<evidence type="ECO:0000313" key="2">
    <source>
        <dbReference type="Proteomes" id="UP000662857"/>
    </source>
</evidence>
<name>A0A895YIE9_9ACTN</name>
<dbReference type="AlphaFoldDB" id="A0A895YIE9"/>
<gene>
    <name evidence="1" type="ORF">JQS43_05650</name>
</gene>
<dbReference type="EMBL" id="CP070499">
    <property type="protein sequence ID" value="QSB15822.1"/>
    <property type="molecule type" value="Genomic_DNA"/>
</dbReference>
<sequence length="223" mass="25036">MDPEPTTQLYANPLASEADLTGFRLEGEGAVSFPQRRLRLEGTRPAEDGQAANIVLWCPEELPADVSISWDFWPLREPGLCILFFHARGRGGEDLFDPGLAARSGPYDQYHHGDIDAYHVSYFRRRWEAERRFHTCNLRKSYGFHLVAQGADPLPGVLDAAGPYRIRVDVRDGEVGFQVDDVVSFRWRDDGTLGGPPLTGGKIGFRQMTPMIGEYANLRVATW</sequence>
<dbReference type="Proteomes" id="UP000662857">
    <property type="component" value="Chromosome"/>
</dbReference>
<proteinExistence type="predicted"/>
<dbReference type="KEGG" id="nhy:JQS43_05650"/>
<dbReference type="InterPro" id="IPR013320">
    <property type="entry name" value="ConA-like_dom_sf"/>
</dbReference>
<dbReference type="SUPFAM" id="SSF49899">
    <property type="entry name" value="Concanavalin A-like lectins/glucanases"/>
    <property type="match status" value="1"/>
</dbReference>
<protein>
    <submittedName>
        <fullName evidence="1">DUF1961 family protein</fullName>
    </submittedName>
</protein>
<dbReference type="InterPro" id="IPR015305">
    <property type="entry name" value="DUF1961"/>
</dbReference>
<dbReference type="Pfam" id="PF09224">
    <property type="entry name" value="DUF1961"/>
    <property type="match status" value="1"/>
</dbReference>